<dbReference type="AlphaFoldDB" id="L0FXS8"/>
<proteinExistence type="predicted"/>
<organism evidence="1 2">
    <name type="scientific">Echinicola vietnamensis (strain DSM 17526 / LMG 23754 / KMM 6221)</name>
    <dbReference type="NCBI Taxonomy" id="926556"/>
    <lineage>
        <taxon>Bacteria</taxon>
        <taxon>Pseudomonadati</taxon>
        <taxon>Bacteroidota</taxon>
        <taxon>Cytophagia</taxon>
        <taxon>Cytophagales</taxon>
        <taxon>Cyclobacteriaceae</taxon>
        <taxon>Echinicola</taxon>
    </lineage>
</organism>
<gene>
    <name evidence="1" type="ordered locus">Echvi_1265</name>
</gene>
<name>L0FXS8_ECHVK</name>
<evidence type="ECO:0000313" key="2">
    <source>
        <dbReference type="Proteomes" id="UP000010796"/>
    </source>
</evidence>
<dbReference type="Proteomes" id="UP000010796">
    <property type="component" value="Chromosome"/>
</dbReference>
<sequence>MKRQAMREKITGYRNEFHSIEFQGFTAENTGTTGFYMLTR</sequence>
<accession>L0FXS8</accession>
<keyword evidence="2" id="KW-1185">Reference proteome</keyword>
<dbReference type="EMBL" id="CP003346">
    <property type="protein sequence ID" value="AGA77536.1"/>
    <property type="molecule type" value="Genomic_DNA"/>
</dbReference>
<evidence type="ECO:0000313" key="1">
    <source>
        <dbReference type="EMBL" id="AGA77536.1"/>
    </source>
</evidence>
<dbReference type="KEGG" id="evi:Echvi_1265"/>
<reference evidence="2" key="1">
    <citation type="submission" date="2012-02" db="EMBL/GenBank/DDBJ databases">
        <title>The complete genome of Echinicola vietnamensis DSM 17526.</title>
        <authorList>
            <person name="Lucas S."/>
            <person name="Copeland A."/>
            <person name="Lapidus A."/>
            <person name="Glavina del Rio T."/>
            <person name="Dalin E."/>
            <person name="Tice H."/>
            <person name="Bruce D."/>
            <person name="Goodwin L."/>
            <person name="Pitluck S."/>
            <person name="Peters L."/>
            <person name="Ovchinnikova G."/>
            <person name="Teshima H."/>
            <person name="Kyrpides N."/>
            <person name="Mavromatis K."/>
            <person name="Ivanova N."/>
            <person name="Brettin T."/>
            <person name="Detter J.C."/>
            <person name="Han C."/>
            <person name="Larimer F."/>
            <person name="Land M."/>
            <person name="Hauser L."/>
            <person name="Markowitz V."/>
            <person name="Cheng J.-F."/>
            <person name="Hugenholtz P."/>
            <person name="Woyke T."/>
            <person name="Wu D."/>
            <person name="Brambilla E."/>
            <person name="Klenk H.-P."/>
            <person name="Eisen J.A."/>
        </authorList>
    </citation>
    <scope>NUCLEOTIDE SEQUENCE [LARGE SCALE GENOMIC DNA]</scope>
    <source>
        <strain evidence="2">DSM 17526 / LMG 23754 / KMM 6221</strain>
    </source>
</reference>
<dbReference type="HOGENOM" id="CLU_3288649_0_0_10"/>
<protein>
    <submittedName>
        <fullName evidence="1">Uncharacterized protein</fullName>
    </submittedName>
</protein>